<gene>
    <name evidence="1" type="ORF">Hena1_00340</name>
</gene>
<protein>
    <submittedName>
        <fullName evidence="1">Uncharacterized protein</fullName>
    </submittedName>
</protein>
<dbReference type="Proteomes" id="UP000433183">
    <property type="component" value="Segment"/>
</dbReference>
<dbReference type="EMBL" id="MN732867">
    <property type="protein sequence ID" value="QGZ16210.1"/>
    <property type="molecule type" value="Genomic_DNA"/>
</dbReference>
<accession>A0A6B9J5G2</accession>
<keyword evidence="2" id="KW-1185">Reference proteome</keyword>
<sequence>MPKVKRDLVAEHLGIEGVIGAEVEIVKLLPALTPVELSSGSIQTRNFTREETYLVKAPFSRVYKTDNAGRPTGDPIPARIIAVVDGITYEGNELFSAKELDLDA</sequence>
<evidence type="ECO:0000313" key="1">
    <source>
        <dbReference type="EMBL" id="QGZ16210.1"/>
    </source>
</evidence>
<proteinExistence type="predicted"/>
<organism evidence="1 2">
    <name type="scientific">Erwinia phage Hena1</name>
    <dbReference type="NCBI Taxonomy" id="2678601"/>
    <lineage>
        <taxon>Viruses</taxon>
        <taxon>Duplodnaviria</taxon>
        <taxon>Heunggongvirae</taxon>
        <taxon>Uroviricota</taxon>
        <taxon>Caudoviricetes</taxon>
        <taxon>Vequintavirinae</taxon>
        <taxon>Henunavirus</taxon>
        <taxon>Henunavirus hena1</taxon>
    </lineage>
</organism>
<evidence type="ECO:0000313" key="2">
    <source>
        <dbReference type="Proteomes" id="UP000433183"/>
    </source>
</evidence>
<name>A0A6B9J5G2_9CAUD</name>
<reference evidence="1 2" key="1">
    <citation type="submission" date="2019-11" db="EMBL/GenBank/DDBJ databases">
        <title>Characterization of a new Erwinia amylovora bacteriophage.</title>
        <authorList>
            <person name="Valentovich L.N."/>
            <person name="Akhremchuk A.E."/>
            <person name="Besarab N.V."/>
            <person name="Lagonenko A.L."/>
        </authorList>
    </citation>
    <scope>NUCLEOTIDE SEQUENCE [LARGE SCALE GENOMIC DNA]</scope>
</reference>